<keyword evidence="1" id="KW-0812">Transmembrane</keyword>
<keyword evidence="1" id="KW-0472">Membrane</keyword>
<gene>
    <name evidence="3" type="ORF">BDP27DRAFT_1010201</name>
</gene>
<feature type="transmembrane region" description="Helical" evidence="1">
    <location>
        <begin position="130"/>
        <end position="150"/>
    </location>
</feature>
<dbReference type="AlphaFoldDB" id="A0A9P5PJ40"/>
<name>A0A9P5PJ40_9AGAR</name>
<evidence type="ECO:0000313" key="3">
    <source>
        <dbReference type="EMBL" id="KAF9066426.1"/>
    </source>
</evidence>
<feature type="transmembrane region" description="Helical" evidence="1">
    <location>
        <begin position="98"/>
        <end position="118"/>
    </location>
</feature>
<sequence>MAETYFLPSQKMPQAIPDLVSDMRESHQSNYVRLSAFTGLVLDHLITLSDEIEYVWKSPKGPITHLFFFIRYFTPLSFIANLVAYFPPIGQTQCRRFIRYEVFTTGIVIRAANVMMLIRIRAIYAGNKPITALLVGLLLVEIGGHIWLIIHGERRYLPSPVNN</sequence>
<comment type="caution">
    <text evidence="3">The sequence shown here is derived from an EMBL/GenBank/DDBJ whole genome shotgun (WGS) entry which is preliminary data.</text>
</comment>
<dbReference type="OrthoDB" id="3354157at2759"/>
<evidence type="ECO:0000313" key="4">
    <source>
        <dbReference type="Proteomes" id="UP000772434"/>
    </source>
</evidence>
<feature type="transmembrane region" description="Helical" evidence="1">
    <location>
        <begin position="66"/>
        <end position="86"/>
    </location>
</feature>
<dbReference type="Proteomes" id="UP000772434">
    <property type="component" value="Unassembled WGS sequence"/>
</dbReference>
<protein>
    <recommendedName>
        <fullName evidence="2">DUF6533 domain-containing protein</fullName>
    </recommendedName>
</protein>
<evidence type="ECO:0000259" key="2">
    <source>
        <dbReference type="Pfam" id="PF20151"/>
    </source>
</evidence>
<reference evidence="3" key="1">
    <citation type="submission" date="2020-11" db="EMBL/GenBank/DDBJ databases">
        <authorList>
            <consortium name="DOE Joint Genome Institute"/>
            <person name="Ahrendt S."/>
            <person name="Riley R."/>
            <person name="Andreopoulos W."/>
            <person name="Labutti K."/>
            <person name="Pangilinan J."/>
            <person name="Ruiz-Duenas F.J."/>
            <person name="Barrasa J.M."/>
            <person name="Sanchez-Garcia M."/>
            <person name="Camarero S."/>
            <person name="Miyauchi S."/>
            <person name="Serrano A."/>
            <person name="Linde D."/>
            <person name="Babiker R."/>
            <person name="Drula E."/>
            <person name="Ayuso-Fernandez I."/>
            <person name="Pacheco R."/>
            <person name="Padilla G."/>
            <person name="Ferreira P."/>
            <person name="Barriuso J."/>
            <person name="Kellner H."/>
            <person name="Castanera R."/>
            <person name="Alfaro M."/>
            <person name="Ramirez L."/>
            <person name="Pisabarro A.G."/>
            <person name="Kuo A."/>
            <person name="Tritt A."/>
            <person name="Lipzen A."/>
            <person name="He G."/>
            <person name="Yan M."/>
            <person name="Ng V."/>
            <person name="Cullen D."/>
            <person name="Martin F."/>
            <person name="Rosso M.-N."/>
            <person name="Henrissat B."/>
            <person name="Hibbett D."/>
            <person name="Martinez A.T."/>
            <person name="Grigoriev I.V."/>
        </authorList>
    </citation>
    <scope>NUCLEOTIDE SEQUENCE</scope>
    <source>
        <strain evidence="3">AH 40177</strain>
    </source>
</reference>
<dbReference type="Pfam" id="PF20151">
    <property type="entry name" value="DUF6533"/>
    <property type="match status" value="1"/>
</dbReference>
<dbReference type="InterPro" id="IPR045340">
    <property type="entry name" value="DUF6533"/>
</dbReference>
<proteinExistence type="predicted"/>
<feature type="domain" description="DUF6533" evidence="2">
    <location>
        <begin position="31"/>
        <end position="76"/>
    </location>
</feature>
<keyword evidence="1" id="KW-1133">Transmembrane helix</keyword>
<evidence type="ECO:0000256" key="1">
    <source>
        <dbReference type="SAM" id="Phobius"/>
    </source>
</evidence>
<organism evidence="3 4">
    <name type="scientific">Rhodocollybia butyracea</name>
    <dbReference type="NCBI Taxonomy" id="206335"/>
    <lineage>
        <taxon>Eukaryota</taxon>
        <taxon>Fungi</taxon>
        <taxon>Dikarya</taxon>
        <taxon>Basidiomycota</taxon>
        <taxon>Agaricomycotina</taxon>
        <taxon>Agaricomycetes</taxon>
        <taxon>Agaricomycetidae</taxon>
        <taxon>Agaricales</taxon>
        <taxon>Marasmiineae</taxon>
        <taxon>Omphalotaceae</taxon>
        <taxon>Rhodocollybia</taxon>
    </lineage>
</organism>
<dbReference type="EMBL" id="JADNRY010000087">
    <property type="protein sequence ID" value="KAF9066426.1"/>
    <property type="molecule type" value="Genomic_DNA"/>
</dbReference>
<accession>A0A9P5PJ40</accession>
<keyword evidence="4" id="KW-1185">Reference proteome</keyword>